<dbReference type="PANTHER" id="PTHR43227:SF11">
    <property type="entry name" value="BLL4140 PROTEIN"/>
    <property type="match status" value="1"/>
</dbReference>
<feature type="transmembrane region" description="Helical" evidence="7">
    <location>
        <begin position="281"/>
        <end position="304"/>
    </location>
</feature>
<dbReference type="InterPro" id="IPR050809">
    <property type="entry name" value="UgpAE/MalFG_permease"/>
</dbReference>
<keyword evidence="6 7" id="KW-0472">Membrane</keyword>
<dbReference type="GO" id="GO:0005886">
    <property type="term" value="C:plasma membrane"/>
    <property type="evidence" value="ECO:0007669"/>
    <property type="project" value="UniProtKB-SubCell"/>
</dbReference>
<evidence type="ECO:0000313" key="9">
    <source>
        <dbReference type="EMBL" id="CCO49292.1"/>
    </source>
</evidence>
<dbReference type="PANTHER" id="PTHR43227">
    <property type="entry name" value="BLL4140 PROTEIN"/>
    <property type="match status" value="1"/>
</dbReference>
<dbReference type="Pfam" id="PF00528">
    <property type="entry name" value="BPD_transp_1"/>
    <property type="match status" value="1"/>
</dbReference>
<protein>
    <submittedName>
        <fullName evidence="9">ABC-type sugar transport system,permease component</fullName>
    </submittedName>
</protein>
<dbReference type="Proteomes" id="UP000018211">
    <property type="component" value="Unassembled WGS sequence"/>
</dbReference>
<evidence type="ECO:0000256" key="6">
    <source>
        <dbReference type="ARBA" id="ARBA00023136"/>
    </source>
</evidence>
<keyword evidence="9" id="KW-0762">Sugar transport</keyword>
<feature type="transmembrane region" description="Helical" evidence="7">
    <location>
        <begin position="81"/>
        <end position="106"/>
    </location>
</feature>
<comment type="caution">
    <text evidence="9">The sequence shown here is derived from an EMBL/GenBank/DDBJ whole genome shotgun (WGS) entry which is preliminary data.</text>
</comment>
<name>A0AAV2VXC0_9VIBR</name>
<dbReference type="EMBL" id="CAOF01000176">
    <property type="protein sequence ID" value="CCO49292.1"/>
    <property type="molecule type" value="Genomic_DNA"/>
</dbReference>
<organism evidence="9 10">
    <name type="scientific">Vibrio nigripulchritudo SOn1</name>
    <dbReference type="NCBI Taxonomy" id="1238450"/>
    <lineage>
        <taxon>Bacteria</taxon>
        <taxon>Pseudomonadati</taxon>
        <taxon>Pseudomonadota</taxon>
        <taxon>Gammaproteobacteria</taxon>
        <taxon>Vibrionales</taxon>
        <taxon>Vibrionaceae</taxon>
        <taxon>Vibrio</taxon>
    </lineage>
</organism>
<dbReference type="InterPro" id="IPR035906">
    <property type="entry name" value="MetI-like_sf"/>
</dbReference>
<sequence length="310" mass="34167">MTEFSRPKGLSFKQKEKIQYMLLLIPGCLLYGVFNLLPLFGTLVLSFFDWPGIGPATFVGFDNFTKLLTDDYMSTQLWNSFYQTVLFFAICISVFLILGTTFALLLSWNTAGKAGYKLLFFMPYPLAAVAVAFLGQLIVDVRGPLNQLLLNWDVITAPLMFLGDESSALPTIAMFQSWQKLGFSIMLILSAILGVRSDLLEAAVLDGANRWQCIKHVVFPVLTPAFVLITILTMVDVFNNAEYVLILMGPDAGPYYSTDIMGTFQYRTAFGTSGGSGTADLGMAAAIGMVISVLILPASIYLALRNMRNR</sequence>
<evidence type="ECO:0000313" key="10">
    <source>
        <dbReference type="Proteomes" id="UP000018211"/>
    </source>
</evidence>
<evidence type="ECO:0000256" key="5">
    <source>
        <dbReference type="ARBA" id="ARBA00022989"/>
    </source>
</evidence>
<feature type="transmembrane region" description="Helical" evidence="7">
    <location>
        <begin position="118"/>
        <end position="139"/>
    </location>
</feature>
<dbReference type="GeneID" id="97542457"/>
<feature type="transmembrane region" description="Helical" evidence="7">
    <location>
        <begin position="217"/>
        <end position="238"/>
    </location>
</feature>
<keyword evidence="3" id="KW-1003">Cell membrane</keyword>
<evidence type="ECO:0000256" key="1">
    <source>
        <dbReference type="ARBA" id="ARBA00004651"/>
    </source>
</evidence>
<dbReference type="PROSITE" id="PS50928">
    <property type="entry name" value="ABC_TM1"/>
    <property type="match status" value="1"/>
</dbReference>
<evidence type="ECO:0000256" key="4">
    <source>
        <dbReference type="ARBA" id="ARBA00022692"/>
    </source>
</evidence>
<dbReference type="SUPFAM" id="SSF161098">
    <property type="entry name" value="MetI-like"/>
    <property type="match status" value="1"/>
</dbReference>
<feature type="transmembrane region" description="Helical" evidence="7">
    <location>
        <begin position="183"/>
        <end position="205"/>
    </location>
</feature>
<keyword evidence="4 7" id="KW-0812">Transmembrane</keyword>
<dbReference type="RefSeq" id="WP_004397859.1">
    <property type="nucleotide sequence ID" value="NZ_LK391965.1"/>
</dbReference>
<feature type="domain" description="ABC transmembrane type-1" evidence="8">
    <location>
        <begin position="81"/>
        <end position="302"/>
    </location>
</feature>
<dbReference type="CDD" id="cd06261">
    <property type="entry name" value="TM_PBP2"/>
    <property type="match status" value="1"/>
</dbReference>
<dbReference type="InterPro" id="IPR000515">
    <property type="entry name" value="MetI-like"/>
</dbReference>
<comment type="similarity">
    <text evidence="7">Belongs to the binding-protein-dependent transport system permease family.</text>
</comment>
<comment type="subcellular location">
    <subcellularLocation>
        <location evidence="1 7">Cell membrane</location>
        <topology evidence="1 7">Multi-pass membrane protein</topology>
    </subcellularLocation>
</comment>
<evidence type="ECO:0000256" key="3">
    <source>
        <dbReference type="ARBA" id="ARBA00022475"/>
    </source>
</evidence>
<dbReference type="Gene3D" id="1.10.3720.10">
    <property type="entry name" value="MetI-like"/>
    <property type="match status" value="1"/>
</dbReference>
<feature type="transmembrane region" description="Helical" evidence="7">
    <location>
        <begin position="21"/>
        <end position="48"/>
    </location>
</feature>
<evidence type="ECO:0000256" key="7">
    <source>
        <dbReference type="RuleBase" id="RU363032"/>
    </source>
</evidence>
<reference evidence="9 10" key="1">
    <citation type="journal article" date="2013" name="ISME J.">
        <title>Comparative genomics of pathogenic lineages of Vibrio nigripulchritudo identifies virulence-associated traits.</title>
        <authorList>
            <person name="Goudenege D."/>
            <person name="Labreuche Y."/>
            <person name="Krin E."/>
            <person name="Ansquer D."/>
            <person name="Mangenot S."/>
            <person name="Calteau A."/>
            <person name="Medigue C."/>
            <person name="Mazel D."/>
            <person name="Polz M.F."/>
            <person name="Le Roux F."/>
        </authorList>
    </citation>
    <scope>NUCLEOTIDE SEQUENCE [LARGE SCALE GENOMIC DNA]</scope>
    <source>
        <strain evidence="9 10">SOn1</strain>
    </source>
</reference>
<accession>A0AAV2VXC0</accession>
<gene>
    <name evidence="9" type="ORF">VIBNISOn1_800075</name>
</gene>
<dbReference type="AlphaFoldDB" id="A0AAV2VXC0"/>
<dbReference type="GO" id="GO:0055085">
    <property type="term" value="P:transmembrane transport"/>
    <property type="evidence" value="ECO:0007669"/>
    <property type="project" value="InterPro"/>
</dbReference>
<evidence type="ECO:0000256" key="2">
    <source>
        <dbReference type="ARBA" id="ARBA00022448"/>
    </source>
</evidence>
<evidence type="ECO:0000259" key="8">
    <source>
        <dbReference type="PROSITE" id="PS50928"/>
    </source>
</evidence>
<keyword evidence="5 7" id="KW-1133">Transmembrane helix</keyword>
<keyword evidence="2 7" id="KW-0813">Transport</keyword>
<proteinExistence type="inferred from homology"/>